<dbReference type="InterPro" id="IPR006091">
    <property type="entry name" value="Acyl-CoA_Oxase/DH_mid-dom"/>
</dbReference>
<dbReference type="Gene3D" id="1.10.540.10">
    <property type="entry name" value="Acyl-CoA dehydrogenase/oxidase, N-terminal domain"/>
    <property type="match status" value="1"/>
</dbReference>
<dbReference type="KEGG" id="pbf:CFX0092_B0405"/>
<dbReference type="InterPro" id="IPR046373">
    <property type="entry name" value="Acyl-CoA_Oxase/DH_mid-dom_sf"/>
</dbReference>
<dbReference type="FunFam" id="2.40.110.10:FF:000001">
    <property type="entry name" value="Acyl-CoA dehydrogenase, mitochondrial"/>
    <property type="match status" value="1"/>
</dbReference>
<protein>
    <submittedName>
        <fullName evidence="10">Acyl-CoA dehydrogenase</fullName>
        <ecNumber evidence="10">1.3.99.-</ecNumber>
    </submittedName>
</protein>
<dbReference type="InterPro" id="IPR013786">
    <property type="entry name" value="AcylCoA_DH/ox_N"/>
</dbReference>
<keyword evidence="11" id="KW-1185">Reference proteome</keyword>
<dbReference type="SUPFAM" id="SSF47203">
    <property type="entry name" value="Acyl-CoA dehydrogenase C-terminal domain-like"/>
    <property type="match status" value="1"/>
</dbReference>
<dbReference type="PIRSF" id="PIRSF016578">
    <property type="entry name" value="HsaA"/>
    <property type="match status" value="1"/>
</dbReference>
<dbReference type="FunFam" id="1.20.140.10:FF:000004">
    <property type="entry name" value="Acyl-CoA dehydrogenase FadE25"/>
    <property type="match status" value="1"/>
</dbReference>
<evidence type="ECO:0000256" key="2">
    <source>
        <dbReference type="ARBA" id="ARBA00009347"/>
    </source>
</evidence>
<evidence type="ECO:0000256" key="4">
    <source>
        <dbReference type="ARBA" id="ARBA00022827"/>
    </source>
</evidence>
<sequence length="387" mass="42138">MFDFITEEHKMIQAAARDFARNSIAPIATEHDETGEFPLATVREMGRLGFMGIEVPEEYGGAGMDTIAYVLAMVEICKADASHGTIMSVNNSLYAHGLLKFGTEEQKQNYLVPVATGQKIGAYSLTEPMSGSDAGTMKSRATLNEAGTHYVINGRKSWVTSAPYADTVILFTMTQPDKGHKGVTAFIIDTDQPGFSRGKKEPKLGIRASATSEIIFDNYECPVANRLGAEGEGFKIAMTVLDAGRIGIASQALGIAEAALEASIAYAREREAFGQKIGEFQMIQQKLADMKCRVDASRLLIYQAALAKMATTRGGGRYSMEASMAKLFASESAMYVTTQAIQIHGGMGYSKEMPLERYFRDAKITEIYEGTSEIQRMVIARSLTGLR</sequence>
<proteinExistence type="inferred from homology"/>
<dbReference type="Gene3D" id="1.20.140.10">
    <property type="entry name" value="Butyryl-CoA Dehydrogenase, subunit A, domain 3"/>
    <property type="match status" value="1"/>
</dbReference>
<evidence type="ECO:0000259" key="9">
    <source>
        <dbReference type="Pfam" id="PF02771"/>
    </source>
</evidence>
<dbReference type="RefSeq" id="WP_157913342.1">
    <property type="nucleotide sequence ID" value="NZ_LN890656.1"/>
</dbReference>
<name>A0A160T899_9CHLR</name>
<evidence type="ECO:0000256" key="5">
    <source>
        <dbReference type="ARBA" id="ARBA00023002"/>
    </source>
</evidence>
<dbReference type="PANTHER" id="PTHR43884:SF12">
    <property type="entry name" value="ISOVALERYL-COA DEHYDROGENASE, MITOCHONDRIAL-RELATED"/>
    <property type="match status" value="1"/>
</dbReference>
<comment type="cofactor">
    <cofactor evidence="1 6">
        <name>FAD</name>
        <dbReference type="ChEBI" id="CHEBI:57692"/>
    </cofactor>
</comment>
<reference evidence="10" key="1">
    <citation type="submission" date="2016-01" db="EMBL/GenBank/DDBJ databases">
        <authorList>
            <person name="Mcilroy J.S."/>
            <person name="Karst M S."/>
            <person name="Albertsen M."/>
        </authorList>
    </citation>
    <scope>NUCLEOTIDE SEQUENCE</scope>
    <source>
        <strain evidence="10">Cfx-K</strain>
    </source>
</reference>
<organism evidence="10 11">
    <name type="scientific">Candidatus Promineifilum breve</name>
    <dbReference type="NCBI Taxonomy" id="1806508"/>
    <lineage>
        <taxon>Bacteria</taxon>
        <taxon>Bacillati</taxon>
        <taxon>Chloroflexota</taxon>
        <taxon>Ardenticatenia</taxon>
        <taxon>Candidatus Promineifilales</taxon>
        <taxon>Candidatus Promineifilaceae</taxon>
        <taxon>Candidatus Promineifilum</taxon>
    </lineage>
</organism>
<dbReference type="PROSITE" id="PS00073">
    <property type="entry name" value="ACYL_COA_DH_2"/>
    <property type="match status" value="1"/>
</dbReference>
<feature type="domain" description="Acyl-CoA dehydrogenase/oxidase C-terminal" evidence="7">
    <location>
        <begin position="231"/>
        <end position="383"/>
    </location>
</feature>
<comment type="similarity">
    <text evidence="2 6">Belongs to the acyl-CoA dehydrogenase family.</text>
</comment>
<dbReference type="PANTHER" id="PTHR43884">
    <property type="entry name" value="ACYL-COA DEHYDROGENASE"/>
    <property type="match status" value="1"/>
</dbReference>
<dbReference type="InterPro" id="IPR006089">
    <property type="entry name" value="Acyl-CoA_DH_CS"/>
</dbReference>
<dbReference type="EC" id="1.3.99.-" evidence="10"/>
<dbReference type="InterPro" id="IPR009100">
    <property type="entry name" value="AcylCoA_DH/oxidase_NM_dom_sf"/>
</dbReference>
<dbReference type="OrthoDB" id="9778581at2"/>
<feature type="domain" description="Acyl-CoA dehydrogenase/oxidase N-terminal" evidence="9">
    <location>
        <begin position="6"/>
        <end position="118"/>
    </location>
</feature>
<dbReference type="InterPro" id="IPR036250">
    <property type="entry name" value="AcylCo_DH-like_C"/>
</dbReference>
<dbReference type="Pfam" id="PF00441">
    <property type="entry name" value="Acyl-CoA_dh_1"/>
    <property type="match status" value="1"/>
</dbReference>
<dbReference type="Proteomes" id="UP000215027">
    <property type="component" value="Chromosome II"/>
</dbReference>
<gene>
    <name evidence="10" type="primary">acdA</name>
    <name evidence="10" type="ORF">CFX0092_B0405</name>
</gene>
<dbReference type="GO" id="GO:0050660">
    <property type="term" value="F:flavin adenine dinucleotide binding"/>
    <property type="evidence" value="ECO:0007669"/>
    <property type="project" value="InterPro"/>
</dbReference>
<feature type="domain" description="Acyl-CoA oxidase/dehydrogenase middle" evidence="8">
    <location>
        <begin position="122"/>
        <end position="218"/>
    </location>
</feature>
<evidence type="ECO:0000256" key="6">
    <source>
        <dbReference type="RuleBase" id="RU362125"/>
    </source>
</evidence>
<keyword evidence="3 6" id="KW-0285">Flavoprotein</keyword>
<dbReference type="SUPFAM" id="SSF56645">
    <property type="entry name" value="Acyl-CoA dehydrogenase NM domain-like"/>
    <property type="match status" value="1"/>
</dbReference>
<dbReference type="InterPro" id="IPR037069">
    <property type="entry name" value="AcylCoA_DH/ox_N_sf"/>
</dbReference>
<evidence type="ECO:0000256" key="1">
    <source>
        <dbReference type="ARBA" id="ARBA00001974"/>
    </source>
</evidence>
<dbReference type="AlphaFoldDB" id="A0A160T899"/>
<dbReference type="Pfam" id="PF02771">
    <property type="entry name" value="Acyl-CoA_dh_N"/>
    <property type="match status" value="1"/>
</dbReference>
<dbReference type="InterPro" id="IPR009075">
    <property type="entry name" value="AcylCo_DH/oxidase_C"/>
</dbReference>
<keyword evidence="5 6" id="KW-0560">Oxidoreductase</keyword>
<evidence type="ECO:0000256" key="3">
    <source>
        <dbReference type="ARBA" id="ARBA00022630"/>
    </source>
</evidence>
<keyword evidence="4 6" id="KW-0274">FAD</keyword>
<evidence type="ECO:0000259" key="7">
    <source>
        <dbReference type="Pfam" id="PF00441"/>
    </source>
</evidence>
<evidence type="ECO:0000313" key="11">
    <source>
        <dbReference type="Proteomes" id="UP000215027"/>
    </source>
</evidence>
<evidence type="ECO:0000259" key="8">
    <source>
        <dbReference type="Pfam" id="PF02770"/>
    </source>
</evidence>
<accession>A0A160T899</accession>
<dbReference type="FunFam" id="1.10.540.10:FF:000002">
    <property type="entry name" value="Acyl-CoA dehydrogenase FadE19"/>
    <property type="match status" value="1"/>
</dbReference>
<dbReference type="GO" id="GO:0003995">
    <property type="term" value="F:acyl-CoA dehydrogenase activity"/>
    <property type="evidence" value="ECO:0007669"/>
    <property type="project" value="InterPro"/>
</dbReference>
<dbReference type="Gene3D" id="2.40.110.10">
    <property type="entry name" value="Butyryl-CoA Dehydrogenase, subunit A, domain 2"/>
    <property type="match status" value="1"/>
</dbReference>
<dbReference type="EMBL" id="LN890656">
    <property type="protein sequence ID" value="CUS05939.1"/>
    <property type="molecule type" value="Genomic_DNA"/>
</dbReference>
<evidence type="ECO:0000313" key="10">
    <source>
        <dbReference type="EMBL" id="CUS05939.1"/>
    </source>
</evidence>
<dbReference type="Pfam" id="PF02770">
    <property type="entry name" value="Acyl-CoA_dh_M"/>
    <property type="match status" value="1"/>
</dbReference>